<reference evidence="9 10" key="1">
    <citation type="submission" date="2019-05" db="EMBL/GenBank/DDBJ databases">
        <title>Mikania micrantha, genome provides insights into the molecular mechanism of rapid growth.</title>
        <authorList>
            <person name="Liu B."/>
        </authorList>
    </citation>
    <scope>NUCLEOTIDE SEQUENCE [LARGE SCALE GENOMIC DNA]</scope>
    <source>
        <strain evidence="9">NLD-2019</strain>
        <tissue evidence="9">Leaf</tissue>
    </source>
</reference>
<dbReference type="Pfam" id="PF01406">
    <property type="entry name" value="tRNA-synt_1e"/>
    <property type="match status" value="2"/>
</dbReference>
<evidence type="ECO:0000313" key="10">
    <source>
        <dbReference type="Proteomes" id="UP000326396"/>
    </source>
</evidence>
<dbReference type="GO" id="GO:0005524">
    <property type="term" value="F:ATP binding"/>
    <property type="evidence" value="ECO:0007669"/>
    <property type="project" value="UniProtKB-KW"/>
</dbReference>
<dbReference type="GO" id="GO:0046872">
    <property type="term" value="F:metal ion binding"/>
    <property type="evidence" value="ECO:0007669"/>
    <property type="project" value="UniProtKB-KW"/>
</dbReference>
<dbReference type="GO" id="GO:0004817">
    <property type="term" value="F:cysteine-tRNA ligase activity"/>
    <property type="evidence" value="ECO:0007669"/>
    <property type="project" value="TreeGrafter"/>
</dbReference>
<evidence type="ECO:0000256" key="1">
    <source>
        <dbReference type="ARBA" id="ARBA00001947"/>
    </source>
</evidence>
<dbReference type="InterPro" id="IPR009080">
    <property type="entry name" value="tRNAsynth_Ia_anticodon-bd"/>
</dbReference>
<keyword evidence="6" id="KW-0067">ATP-binding</keyword>
<dbReference type="Gene3D" id="1.20.120.1910">
    <property type="entry name" value="Cysteine-tRNA ligase, C-terminal anti-codon recognition domain"/>
    <property type="match status" value="1"/>
</dbReference>
<feature type="region of interest" description="Disordered" evidence="7">
    <location>
        <begin position="329"/>
        <end position="348"/>
    </location>
</feature>
<gene>
    <name evidence="9" type="ORF">E3N88_19730</name>
</gene>
<feature type="domain" description="tRNA synthetases class I catalytic" evidence="8">
    <location>
        <begin position="22"/>
        <end position="84"/>
    </location>
</feature>
<dbReference type="OrthoDB" id="438179at2759"/>
<evidence type="ECO:0000256" key="3">
    <source>
        <dbReference type="ARBA" id="ARBA00022723"/>
    </source>
</evidence>
<dbReference type="Gene3D" id="3.40.50.620">
    <property type="entry name" value="HUPs"/>
    <property type="match status" value="1"/>
</dbReference>
<dbReference type="Proteomes" id="UP000326396">
    <property type="component" value="Linkage Group LG18"/>
</dbReference>
<keyword evidence="4" id="KW-0547">Nucleotide-binding</keyword>
<dbReference type="AlphaFoldDB" id="A0A5N6NPJ7"/>
<dbReference type="InterPro" id="IPR032678">
    <property type="entry name" value="tRNA-synt_1_cat_dom"/>
</dbReference>
<evidence type="ECO:0000256" key="5">
    <source>
        <dbReference type="ARBA" id="ARBA00022833"/>
    </source>
</evidence>
<keyword evidence="2" id="KW-0436">Ligase</keyword>
<dbReference type="SUPFAM" id="SSF52374">
    <property type="entry name" value="Nucleotidylyl transferase"/>
    <property type="match status" value="1"/>
</dbReference>
<name>A0A5N6NPJ7_9ASTR</name>
<dbReference type="EMBL" id="SZYD01000010">
    <property type="protein sequence ID" value="KAD4983059.1"/>
    <property type="molecule type" value="Genomic_DNA"/>
</dbReference>
<comment type="cofactor">
    <cofactor evidence="1">
        <name>Zn(2+)</name>
        <dbReference type="ChEBI" id="CHEBI:29105"/>
    </cofactor>
</comment>
<dbReference type="GO" id="GO:0005737">
    <property type="term" value="C:cytoplasm"/>
    <property type="evidence" value="ECO:0007669"/>
    <property type="project" value="TreeGrafter"/>
</dbReference>
<keyword evidence="5" id="KW-0862">Zinc</keyword>
<organism evidence="9 10">
    <name type="scientific">Mikania micrantha</name>
    <name type="common">bitter vine</name>
    <dbReference type="NCBI Taxonomy" id="192012"/>
    <lineage>
        <taxon>Eukaryota</taxon>
        <taxon>Viridiplantae</taxon>
        <taxon>Streptophyta</taxon>
        <taxon>Embryophyta</taxon>
        <taxon>Tracheophyta</taxon>
        <taxon>Spermatophyta</taxon>
        <taxon>Magnoliopsida</taxon>
        <taxon>eudicotyledons</taxon>
        <taxon>Gunneridae</taxon>
        <taxon>Pentapetalae</taxon>
        <taxon>asterids</taxon>
        <taxon>campanulids</taxon>
        <taxon>Asterales</taxon>
        <taxon>Asteraceae</taxon>
        <taxon>Asteroideae</taxon>
        <taxon>Heliantheae alliance</taxon>
        <taxon>Eupatorieae</taxon>
        <taxon>Mikania</taxon>
    </lineage>
</organism>
<evidence type="ECO:0000256" key="4">
    <source>
        <dbReference type="ARBA" id="ARBA00022741"/>
    </source>
</evidence>
<dbReference type="InterPro" id="IPR014729">
    <property type="entry name" value="Rossmann-like_a/b/a_fold"/>
</dbReference>
<evidence type="ECO:0000256" key="7">
    <source>
        <dbReference type="SAM" id="MobiDB-lite"/>
    </source>
</evidence>
<proteinExistence type="predicted"/>
<accession>A0A5N6NPJ7</accession>
<keyword evidence="10" id="KW-1185">Reference proteome</keyword>
<dbReference type="PANTHER" id="PTHR10890">
    <property type="entry name" value="CYSTEINYL-TRNA SYNTHETASE"/>
    <property type="match status" value="1"/>
</dbReference>
<dbReference type="InterPro" id="IPR024909">
    <property type="entry name" value="Cys-tRNA/MSH_ligase"/>
</dbReference>
<comment type="caution">
    <text evidence="9">The sequence shown here is derived from an EMBL/GenBank/DDBJ whole genome shotgun (WGS) entry which is preliminary data.</text>
</comment>
<feature type="domain" description="tRNA synthetases class I catalytic" evidence="8">
    <location>
        <begin position="106"/>
        <end position="154"/>
    </location>
</feature>
<dbReference type="PANTHER" id="PTHR10890:SF26">
    <property type="entry name" value="CYSTEINE--TRNA LIGASE 1, CYTOPLASMIC-RELATED"/>
    <property type="match status" value="1"/>
</dbReference>
<evidence type="ECO:0000256" key="2">
    <source>
        <dbReference type="ARBA" id="ARBA00022598"/>
    </source>
</evidence>
<keyword evidence="3" id="KW-0479">Metal-binding</keyword>
<protein>
    <recommendedName>
        <fullName evidence="8">tRNA synthetases class I catalytic domain-containing protein</fullName>
    </recommendedName>
</protein>
<sequence length="348" mass="39327">MADEREIEFHIYNSMTKEKEKFEPVVPGKVSMYVCGVTSYDFSQIDHARAYVVFDALFRVRNFTDVDDKLSGRKLEDNRAGERIAVDSRSKIQLIFPYGRGDQLGQPMGPWKARWHIECSAMSATYLTETFDIHGGGMDLIFPHQENEIALKDCGSVISQFQEETKASAKKYSIADDAQKCIENLRSNCDEKMSDVLHTPTILNAALQDALRLMNKIFSMLKKKLQKPQKLSNIESLIQIEKEVRDGLDVLGLLSSLTCVEVLKQLKEKALKRAELTEKNILQRIEERALARKNKDFKLGDKIRSDLTSKGIALIDVGNDTIWQPCVPIEPAKSLDGQPQDPPDTSDS</sequence>
<evidence type="ECO:0000259" key="8">
    <source>
        <dbReference type="Pfam" id="PF01406"/>
    </source>
</evidence>
<evidence type="ECO:0000313" key="9">
    <source>
        <dbReference type="EMBL" id="KAD4983059.1"/>
    </source>
</evidence>
<dbReference type="GO" id="GO:0006423">
    <property type="term" value="P:cysteinyl-tRNA aminoacylation"/>
    <property type="evidence" value="ECO:0007669"/>
    <property type="project" value="TreeGrafter"/>
</dbReference>
<dbReference type="SUPFAM" id="SSF47323">
    <property type="entry name" value="Anticodon-binding domain of a subclass of class I aminoacyl-tRNA synthetases"/>
    <property type="match status" value="1"/>
</dbReference>
<evidence type="ECO:0000256" key="6">
    <source>
        <dbReference type="ARBA" id="ARBA00022840"/>
    </source>
</evidence>